<dbReference type="Proteomes" id="UP001203665">
    <property type="component" value="Unassembled WGS sequence"/>
</dbReference>
<dbReference type="CDD" id="cd00093">
    <property type="entry name" value="HTH_XRE"/>
    <property type="match status" value="1"/>
</dbReference>
<dbReference type="RefSeq" id="WP_251611539.1">
    <property type="nucleotide sequence ID" value="NZ_JAMQJY010000006.1"/>
</dbReference>
<dbReference type="SUPFAM" id="SSF47413">
    <property type="entry name" value="lambda repressor-like DNA-binding domains"/>
    <property type="match status" value="1"/>
</dbReference>
<evidence type="ECO:0000313" key="3">
    <source>
        <dbReference type="Proteomes" id="UP001203665"/>
    </source>
</evidence>
<gene>
    <name evidence="2" type="ORF">NDM98_21490</name>
</gene>
<keyword evidence="3" id="KW-1185">Reference proteome</keyword>
<accession>A0ABT0XPE6</accession>
<organism evidence="2 3">
    <name type="scientific">Alkalicoccobacillus plakortidis</name>
    <dbReference type="NCBI Taxonomy" id="444060"/>
    <lineage>
        <taxon>Bacteria</taxon>
        <taxon>Bacillati</taxon>
        <taxon>Bacillota</taxon>
        <taxon>Bacilli</taxon>
        <taxon>Bacillales</taxon>
        <taxon>Bacillaceae</taxon>
        <taxon>Alkalicoccobacillus</taxon>
    </lineage>
</organism>
<comment type="caution">
    <text evidence="2">The sequence shown here is derived from an EMBL/GenBank/DDBJ whole genome shotgun (WGS) entry which is preliminary data.</text>
</comment>
<evidence type="ECO:0000259" key="1">
    <source>
        <dbReference type="PROSITE" id="PS50943"/>
    </source>
</evidence>
<dbReference type="Pfam" id="PF01381">
    <property type="entry name" value="HTH_3"/>
    <property type="match status" value="1"/>
</dbReference>
<protein>
    <submittedName>
        <fullName evidence="2">Helix-turn-helix transcriptional regulator</fullName>
    </submittedName>
</protein>
<dbReference type="InterPro" id="IPR010982">
    <property type="entry name" value="Lambda_DNA-bd_dom_sf"/>
</dbReference>
<name>A0ABT0XPE6_9BACI</name>
<sequence>MNTKLLEQKRNEKKLTQAQVAKIIGIDRSYYTKIELGLVPSVKVAKKLAQLFNLEWTIFFENDCAKSAQ</sequence>
<dbReference type="Gene3D" id="1.10.260.40">
    <property type="entry name" value="lambda repressor-like DNA-binding domains"/>
    <property type="match status" value="1"/>
</dbReference>
<dbReference type="InterPro" id="IPR001387">
    <property type="entry name" value="Cro/C1-type_HTH"/>
</dbReference>
<dbReference type="EMBL" id="JAMQJY010000006">
    <property type="protein sequence ID" value="MCM2677736.1"/>
    <property type="molecule type" value="Genomic_DNA"/>
</dbReference>
<dbReference type="SMART" id="SM00530">
    <property type="entry name" value="HTH_XRE"/>
    <property type="match status" value="1"/>
</dbReference>
<evidence type="ECO:0000313" key="2">
    <source>
        <dbReference type="EMBL" id="MCM2677736.1"/>
    </source>
</evidence>
<reference evidence="2" key="1">
    <citation type="submission" date="2022-06" db="EMBL/GenBank/DDBJ databases">
        <title>Alkalicoccobacillus porphyridii sp. nov., isolated from a marine red alga, Porphyridium purpureum and reclassification of Shouchella plakortidis and Shouchella gibsonii as Alkalicoccobacillus plakortidis comb. nov. and Alkalicoccobacillus gibsonii comb. nov.</title>
        <authorList>
            <person name="Kim K.H."/>
            <person name="Lee J.K."/>
            <person name="Han D.M."/>
            <person name="Baek J.H."/>
            <person name="Jeon C.O."/>
        </authorList>
    </citation>
    <scope>NUCLEOTIDE SEQUENCE</scope>
    <source>
        <strain evidence="2">DSM 19153</strain>
    </source>
</reference>
<proteinExistence type="predicted"/>
<feature type="domain" description="HTH cro/C1-type" evidence="1">
    <location>
        <begin position="6"/>
        <end position="59"/>
    </location>
</feature>
<dbReference type="PROSITE" id="PS50943">
    <property type="entry name" value="HTH_CROC1"/>
    <property type="match status" value="1"/>
</dbReference>